<keyword evidence="2" id="KW-1185">Reference proteome</keyword>
<evidence type="ECO:0000313" key="2">
    <source>
        <dbReference type="Proteomes" id="UP001267290"/>
    </source>
</evidence>
<dbReference type="Proteomes" id="UP001267290">
    <property type="component" value="Unassembled WGS sequence"/>
</dbReference>
<gene>
    <name evidence="1" type="ORF">J2736_001603</name>
</gene>
<evidence type="ECO:0000313" key="1">
    <source>
        <dbReference type="EMBL" id="MDR6550420.1"/>
    </source>
</evidence>
<name>A0ABU1NSG4_9BACL</name>
<reference evidence="1 2" key="1">
    <citation type="submission" date="2023-07" db="EMBL/GenBank/DDBJ databases">
        <title>Sorghum-associated microbial communities from plants grown in Nebraska, USA.</title>
        <authorList>
            <person name="Schachtman D."/>
        </authorList>
    </citation>
    <scope>NUCLEOTIDE SEQUENCE [LARGE SCALE GENOMIC DNA]</scope>
    <source>
        <strain evidence="1 2">CC258</strain>
    </source>
</reference>
<proteinExistence type="predicted"/>
<sequence length="91" mass="10411">MKKSLLFWADPRRLTGLTRSCFAGRSLRRKMKRRYWMCFGVAGCQVPMSLNSSNGKWPIGSGSRMRWAFIMEPRRCKQQCSAAESVSATKS</sequence>
<accession>A0ABU1NSG4</accession>
<dbReference type="EMBL" id="JAVDSB010000001">
    <property type="protein sequence ID" value="MDR6550420.1"/>
    <property type="molecule type" value="Genomic_DNA"/>
</dbReference>
<comment type="caution">
    <text evidence="1">The sequence shown here is derived from an EMBL/GenBank/DDBJ whole genome shotgun (WGS) entry which is preliminary data.</text>
</comment>
<organism evidence="1 2">
    <name type="scientific">Paenibacillus qinlingensis</name>
    <dbReference type="NCBI Taxonomy" id="1837343"/>
    <lineage>
        <taxon>Bacteria</taxon>
        <taxon>Bacillati</taxon>
        <taxon>Bacillota</taxon>
        <taxon>Bacilli</taxon>
        <taxon>Bacillales</taxon>
        <taxon>Paenibacillaceae</taxon>
        <taxon>Paenibacillus</taxon>
    </lineage>
</organism>
<protein>
    <submittedName>
        <fullName evidence="1">Uncharacterized protein</fullName>
    </submittedName>
</protein>